<gene>
    <name evidence="16" type="primary">coaX</name>
    <name evidence="17" type="ordered locus">HCW_05075</name>
</gene>
<evidence type="ECO:0000256" key="15">
    <source>
        <dbReference type="ARBA" id="ARBA00040883"/>
    </source>
</evidence>
<dbReference type="GO" id="GO:0004594">
    <property type="term" value="F:pantothenate kinase activity"/>
    <property type="evidence" value="ECO:0007669"/>
    <property type="project" value="UniProtKB-UniRule"/>
</dbReference>
<keyword evidence="16" id="KW-0479">Metal-binding</keyword>
<comment type="pathway">
    <text evidence="4 16">Cofactor biosynthesis; coenzyme A biosynthesis; CoA from (R)-pantothenate: step 1/5.</text>
</comment>
<comment type="cofactor">
    <cofactor evidence="2">
        <name>K(+)</name>
        <dbReference type="ChEBI" id="CHEBI:29103"/>
    </cofactor>
</comment>
<evidence type="ECO:0000256" key="16">
    <source>
        <dbReference type="HAMAP-Rule" id="MF_01274"/>
    </source>
</evidence>
<keyword evidence="13 16" id="KW-0173">Coenzyme A biosynthesis</keyword>
<keyword evidence="18" id="KW-1185">Reference proteome</keyword>
<evidence type="ECO:0000313" key="17">
    <source>
        <dbReference type="EMBL" id="AFI04282.1"/>
    </source>
</evidence>
<keyword evidence="8 16" id="KW-0808">Transferase</keyword>
<keyword evidence="12 16" id="KW-0630">Potassium</keyword>
<evidence type="ECO:0000256" key="4">
    <source>
        <dbReference type="ARBA" id="ARBA00005225"/>
    </source>
</evidence>
<feature type="binding site" evidence="16">
    <location>
        <position position="90"/>
    </location>
    <ligand>
        <name>K(+)</name>
        <dbReference type="ChEBI" id="CHEBI:29103"/>
    </ligand>
</feature>
<dbReference type="SUPFAM" id="SSF53067">
    <property type="entry name" value="Actin-like ATPase domain"/>
    <property type="match status" value="2"/>
</dbReference>
<evidence type="ECO:0000256" key="5">
    <source>
        <dbReference type="ARBA" id="ARBA00011738"/>
    </source>
</evidence>
<feature type="binding site" evidence="16">
    <location>
        <begin position="5"/>
        <end position="12"/>
    </location>
    <ligand>
        <name>ATP</name>
        <dbReference type="ChEBI" id="CHEBI:30616"/>
    </ligand>
</feature>
<dbReference type="STRING" id="182217.HCW_05075"/>
<keyword evidence="7 16" id="KW-0963">Cytoplasm</keyword>
<sequence length="208" mass="22726">MILCDIGNTYVHFAQGYHLFSSSKENLKHLKLQDEIFYISVNAEGEKALLKTYPKAKNLAQYFSLETDYIGLGIDRQMACLAVSNGVVVDAGSAITIDMMKDSKHLGGCILPGLAQYIHAYKASASVLEQPFKALATLETLPNNTKDAVSYGIISSIIACIQNLAQNQKIYLCGGDAKFLSAFLPHSICNERLVFDGMQIALKKIGLL</sequence>
<evidence type="ECO:0000256" key="12">
    <source>
        <dbReference type="ARBA" id="ARBA00022958"/>
    </source>
</evidence>
<keyword evidence="9 16" id="KW-0547">Nucleotide-binding</keyword>
<feature type="binding site" evidence="16">
    <location>
        <begin position="73"/>
        <end position="76"/>
    </location>
    <ligand>
        <name>substrate</name>
    </ligand>
</feature>
<comment type="cofactor">
    <cofactor evidence="16">
        <name>NH4(+)</name>
        <dbReference type="ChEBI" id="CHEBI:28938"/>
    </cofactor>
    <cofactor evidence="16">
        <name>K(+)</name>
        <dbReference type="ChEBI" id="CHEBI:29103"/>
    </cofactor>
    <text evidence="16">A monovalent cation. Ammonium or potassium.</text>
</comment>
<evidence type="ECO:0000256" key="3">
    <source>
        <dbReference type="ARBA" id="ARBA00004496"/>
    </source>
</evidence>
<dbReference type="PANTHER" id="PTHR34265">
    <property type="entry name" value="TYPE III PANTOTHENATE KINASE"/>
    <property type="match status" value="1"/>
</dbReference>
<dbReference type="GO" id="GO:0046872">
    <property type="term" value="F:metal ion binding"/>
    <property type="evidence" value="ECO:0007669"/>
    <property type="project" value="UniProtKB-KW"/>
</dbReference>
<keyword evidence="10 16" id="KW-0418">Kinase</keyword>
<dbReference type="Pfam" id="PF03309">
    <property type="entry name" value="Pan_kinase"/>
    <property type="match status" value="1"/>
</dbReference>
<evidence type="ECO:0000256" key="11">
    <source>
        <dbReference type="ARBA" id="ARBA00022840"/>
    </source>
</evidence>
<feature type="binding site" evidence="16">
    <location>
        <position position="145"/>
    </location>
    <ligand>
        <name>substrate</name>
    </ligand>
</feature>
<dbReference type="NCBIfam" id="TIGR00671">
    <property type="entry name" value="baf"/>
    <property type="match status" value="1"/>
</dbReference>
<evidence type="ECO:0000256" key="9">
    <source>
        <dbReference type="ARBA" id="ARBA00022741"/>
    </source>
</evidence>
<dbReference type="HAMAP" id="MF_01274">
    <property type="entry name" value="Pantothen_kinase_3"/>
    <property type="match status" value="1"/>
</dbReference>
<organism evidence="17 18">
    <name type="scientific">Helicobacter cetorum (strain ATCC BAA-429 / MIT 00-7128)</name>
    <dbReference type="NCBI Taxonomy" id="182217"/>
    <lineage>
        <taxon>Bacteria</taxon>
        <taxon>Pseudomonadati</taxon>
        <taxon>Campylobacterota</taxon>
        <taxon>Epsilonproteobacteria</taxon>
        <taxon>Campylobacterales</taxon>
        <taxon>Helicobacteraceae</taxon>
        <taxon>Helicobacter</taxon>
    </lineage>
</organism>
<evidence type="ECO:0000256" key="1">
    <source>
        <dbReference type="ARBA" id="ARBA00001206"/>
    </source>
</evidence>
<name>I0EMW3_HELC0</name>
<dbReference type="PATRIC" id="fig|182217.3.peg.1078"/>
<feature type="binding site" evidence="16">
    <location>
        <position position="69"/>
    </location>
    <ligand>
        <name>substrate</name>
    </ligand>
</feature>
<dbReference type="InterPro" id="IPR004619">
    <property type="entry name" value="Type_III_PanK"/>
</dbReference>
<dbReference type="AlphaFoldDB" id="I0EMW3"/>
<dbReference type="InterPro" id="IPR043129">
    <property type="entry name" value="ATPase_NBD"/>
</dbReference>
<dbReference type="EC" id="2.7.1.33" evidence="6 16"/>
<dbReference type="UniPathway" id="UPA00241">
    <property type="reaction ID" value="UER00352"/>
</dbReference>
<accession>I0EMW3</accession>
<dbReference type="GO" id="GO:0005524">
    <property type="term" value="F:ATP binding"/>
    <property type="evidence" value="ECO:0007669"/>
    <property type="project" value="UniProtKB-UniRule"/>
</dbReference>
<dbReference type="PANTHER" id="PTHR34265:SF1">
    <property type="entry name" value="TYPE III PANTOTHENATE KINASE"/>
    <property type="match status" value="1"/>
</dbReference>
<proteinExistence type="inferred from homology"/>
<evidence type="ECO:0000256" key="7">
    <source>
        <dbReference type="ARBA" id="ARBA00022490"/>
    </source>
</evidence>
<dbReference type="GO" id="GO:0015937">
    <property type="term" value="P:coenzyme A biosynthetic process"/>
    <property type="evidence" value="ECO:0007669"/>
    <property type="project" value="UniProtKB-UniRule"/>
</dbReference>
<comment type="subunit">
    <text evidence="5 16">Homodimer.</text>
</comment>
<dbReference type="Gene3D" id="3.30.420.40">
    <property type="match status" value="2"/>
</dbReference>
<feature type="active site" description="Proton acceptor" evidence="16">
    <location>
        <position position="75"/>
    </location>
</feature>
<protein>
    <recommendedName>
        <fullName evidence="15 16">Type III pantothenate kinase</fullName>
        <ecNumber evidence="6 16">2.7.1.33</ecNumber>
    </recommendedName>
    <alternativeName>
        <fullName evidence="16">PanK-III</fullName>
    </alternativeName>
    <alternativeName>
        <fullName evidence="16">Pantothenic acid kinase</fullName>
    </alternativeName>
</protein>
<feature type="binding site" evidence="16">
    <location>
        <position position="93"/>
    </location>
    <ligand>
        <name>ATP</name>
        <dbReference type="ChEBI" id="CHEBI:30616"/>
    </ligand>
</feature>
<comment type="subcellular location">
    <subcellularLocation>
        <location evidence="3 16">Cytoplasm</location>
    </subcellularLocation>
</comment>
<comment type="catalytic activity">
    <reaction evidence="1 16">
        <text>(R)-pantothenate + ATP = (R)-4'-phosphopantothenate + ADP + H(+)</text>
        <dbReference type="Rhea" id="RHEA:16373"/>
        <dbReference type="ChEBI" id="CHEBI:10986"/>
        <dbReference type="ChEBI" id="CHEBI:15378"/>
        <dbReference type="ChEBI" id="CHEBI:29032"/>
        <dbReference type="ChEBI" id="CHEBI:30616"/>
        <dbReference type="ChEBI" id="CHEBI:456216"/>
        <dbReference type="EC" id="2.7.1.33"/>
    </reaction>
</comment>
<evidence type="ECO:0000313" key="18">
    <source>
        <dbReference type="Proteomes" id="UP000005010"/>
    </source>
</evidence>
<evidence type="ECO:0000256" key="10">
    <source>
        <dbReference type="ARBA" id="ARBA00022777"/>
    </source>
</evidence>
<evidence type="ECO:0000256" key="14">
    <source>
        <dbReference type="ARBA" id="ARBA00038036"/>
    </source>
</evidence>
<dbReference type="HOGENOM" id="CLU_1213471_0_0_7"/>
<evidence type="ECO:0000256" key="13">
    <source>
        <dbReference type="ARBA" id="ARBA00022993"/>
    </source>
</evidence>
<dbReference type="Proteomes" id="UP000005010">
    <property type="component" value="Chromosome"/>
</dbReference>
<dbReference type="GO" id="GO:0005737">
    <property type="term" value="C:cytoplasm"/>
    <property type="evidence" value="ECO:0007669"/>
    <property type="project" value="UniProtKB-SubCell"/>
</dbReference>
<dbReference type="RefSeq" id="WP_014661152.1">
    <property type="nucleotide sequence ID" value="NC_017737.1"/>
</dbReference>
<comment type="similarity">
    <text evidence="14 16">Belongs to the type III pantothenate kinase family.</text>
</comment>
<evidence type="ECO:0000256" key="2">
    <source>
        <dbReference type="ARBA" id="ARBA00001958"/>
    </source>
</evidence>
<dbReference type="eggNOG" id="COG1521">
    <property type="taxonomic scope" value="Bacteria"/>
</dbReference>
<keyword evidence="11 16" id="KW-0067">ATP-binding</keyword>
<evidence type="ECO:0000256" key="6">
    <source>
        <dbReference type="ARBA" id="ARBA00012102"/>
    </source>
</evidence>
<comment type="function">
    <text evidence="16">Catalyzes the phosphorylation of pantothenate (Pan), the first step in CoA biosynthesis.</text>
</comment>
<reference evidence="18" key="1">
    <citation type="submission" date="2012-04" db="EMBL/GenBank/DDBJ databases">
        <title>Complete genome sequence of Helicobacter cetorum strain MIT 00-7128.</title>
        <authorList>
            <person name="Kersulyte D."/>
            <person name="Berg D.E."/>
        </authorList>
    </citation>
    <scope>NUCLEOTIDE SEQUENCE [LARGE SCALE GENOMIC DNA]</scope>
    <source>
        <strain evidence="18">MIT 00-7128</strain>
    </source>
</reference>
<evidence type="ECO:0000256" key="8">
    <source>
        <dbReference type="ARBA" id="ARBA00022679"/>
    </source>
</evidence>
<dbReference type="KEGG" id="hce:HCW_05075"/>
<dbReference type="NCBIfam" id="NF009872">
    <property type="entry name" value="PRK13333.1"/>
    <property type="match status" value="1"/>
</dbReference>
<dbReference type="EMBL" id="CP003479">
    <property type="protein sequence ID" value="AFI04282.1"/>
    <property type="molecule type" value="Genomic_DNA"/>
</dbReference>